<organism evidence="1 2">
    <name type="scientific">Planobispora takensis</name>
    <dbReference type="NCBI Taxonomy" id="1367882"/>
    <lineage>
        <taxon>Bacteria</taxon>
        <taxon>Bacillati</taxon>
        <taxon>Actinomycetota</taxon>
        <taxon>Actinomycetes</taxon>
        <taxon>Streptosporangiales</taxon>
        <taxon>Streptosporangiaceae</taxon>
        <taxon>Planobispora</taxon>
    </lineage>
</organism>
<accession>A0A8J3T474</accession>
<dbReference type="InterPro" id="IPR029035">
    <property type="entry name" value="DHS-like_NAD/FAD-binding_dom"/>
</dbReference>
<protein>
    <recommendedName>
        <fullName evidence="3">SIR2-like domain-containing protein</fullName>
    </recommendedName>
</protein>
<keyword evidence="2" id="KW-1185">Reference proteome</keyword>
<evidence type="ECO:0008006" key="3">
    <source>
        <dbReference type="Google" id="ProtNLM"/>
    </source>
</evidence>
<dbReference type="Pfam" id="PF13289">
    <property type="entry name" value="SIR2_2"/>
    <property type="match status" value="1"/>
</dbReference>
<dbReference type="Proteomes" id="UP000634476">
    <property type="component" value="Unassembled WGS sequence"/>
</dbReference>
<proteinExistence type="predicted"/>
<evidence type="ECO:0000313" key="1">
    <source>
        <dbReference type="EMBL" id="GII03918.1"/>
    </source>
</evidence>
<reference evidence="1" key="1">
    <citation type="submission" date="2021-01" db="EMBL/GenBank/DDBJ databases">
        <title>Whole genome shotgun sequence of Planobispora takensis NBRC 109077.</title>
        <authorList>
            <person name="Komaki H."/>
            <person name="Tamura T."/>
        </authorList>
    </citation>
    <scope>NUCLEOTIDE SEQUENCE</scope>
    <source>
        <strain evidence="1">NBRC 109077</strain>
    </source>
</reference>
<gene>
    <name evidence="1" type="ORF">Pta02_59260</name>
</gene>
<name>A0A8J3T474_9ACTN</name>
<dbReference type="SUPFAM" id="SSF52467">
    <property type="entry name" value="DHS-like NAD/FAD-binding domain"/>
    <property type="match status" value="1"/>
</dbReference>
<dbReference type="AlphaFoldDB" id="A0A8J3T474"/>
<sequence>MFAAPLLCGEPDGVPFREGAGRTGGTVRHRGGDPFRPLHDEAVPYVHEMGEAEWERLIHQLRTGDCTPFLGSGACAGVLPTGTVLSRRMARKWGYPYDDDHELPRVAQFAVMRYGDAVYVKKLVCDELGAAEAPDFRDPLEPHRLLSEFPLPVYLTTNYDDFVVRSLRAAGKDPNTAVCPWNEGMDYDERLFGSQEGWNPRPQTPLVYHLHGSLHDPASIVLAEDDYLEFLTSLAVEGIGGGRRMLPTAILAALTRRPLLFVGYSLQDWTFRVLFRGLLRAVPGINRRRHVSVQLAPSLNTTRADVLEVQRQLARYHENWRISIFWGSAEDFCTELRRRMGTTS</sequence>
<comment type="caution">
    <text evidence="1">The sequence shown here is derived from an EMBL/GenBank/DDBJ whole genome shotgun (WGS) entry which is preliminary data.</text>
</comment>
<dbReference type="EMBL" id="BOOK01000044">
    <property type="protein sequence ID" value="GII03918.1"/>
    <property type="molecule type" value="Genomic_DNA"/>
</dbReference>
<evidence type="ECO:0000313" key="2">
    <source>
        <dbReference type="Proteomes" id="UP000634476"/>
    </source>
</evidence>